<dbReference type="Proteomes" id="UP000676035">
    <property type="component" value="Unassembled WGS sequence"/>
</dbReference>
<dbReference type="EMBL" id="JAGYHF010000001">
    <property type="protein sequence ID" value="MBS4076777.1"/>
    <property type="molecule type" value="Genomic_DNA"/>
</dbReference>
<organism evidence="2 3">
    <name type="scientific">Pseudomonas rustica</name>
    <dbReference type="NCBI Taxonomy" id="2827099"/>
    <lineage>
        <taxon>Bacteria</taxon>
        <taxon>Pseudomonadati</taxon>
        <taxon>Pseudomonadota</taxon>
        <taxon>Gammaproteobacteria</taxon>
        <taxon>Pseudomonadales</taxon>
        <taxon>Pseudomonadaceae</taxon>
        <taxon>Pseudomonas</taxon>
    </lineage>
</organism>
<evidence type="ECO:0000313" key="3">
    <source>
        <dbReference type="Proteomes" id="UP000676035"/>
    </source>
</evidence>
<evidence type="ECO:0000313" key="2">
    <source>
        <dbReference type="EMBL" id="MBS4076777.1"/>
    </source>
</evidence>
<evidence type="ECO:0000256" key="1">
    <source>
        <dbReference type="SAM" id="MobiDB-lite"/>
    </source>
</evidence>
<proteinExistence type="predicted"/>
<feature type="region of interest" description="Disordered" evidence="1">
    <location>
        <begin position="189"/>
        <end position="208"/>
    </location>
</feature>
<name>A0ABS5MR74_9PSED</name>
<protein>
    <submittedName>
        <fullName evidence="2">Uncharacterized protein</fullName>
    </submittedName>
</protein>
<dbReference type="RefSeq" id="WP_042560292.1">
    <property type="nucleotide sequence ID" value="NZ_JAGYHF010000001.1"/>
</dbReference>
<comment type="caution">
    <text evidence="2">The sequence shown here is derived from an EMBL/GenBank/DDBJ whole genome shotgun (WGS) entry which is preliminary data.</text>
</comment>
<sequence>MIYSRWLYTEHEQPHNDDGEGAYTIFSTQQSIDVNFMPLDVVCIQRFAVLWEGSPDTRVIDLIEQSIIWAKLSPVKLLNASKGMLVVVYDSQLPGEKYERFHDAWEEIASGVMFDDWTVLLIKDTDAGFGFDGGRIFRQFAREILDNNEIGITDFTPDMFLFKDDWTPEKVFGPDFREEAEAMTKQLRDGPDLFDDDLDSWRESTPDL</sequence>
<gene>
    <name evidence="2" type="ORF">KFS80_00530</name>
</gene>
<accession>A0ABS5MR74</accession>
<feature type="compositionally biased region" description="Basic and acidic residues" evidence="1">
    <location>
        <begin position="199"/>
        <end position="208"/>
    </location>
</feature>
<keyword evidence="3" id="KW-1185">Reference proteome</keyword>
<reference evidence="2 3" key="1">
    <citation type="submission" date="2021-04" db="EMBL/GenBank/DDBJ databases">
        <title>Pseudomonas rustica sp. nov. isolated from raw milk.</title>
        <authorList>
            <person name="Fiedler G."/>
            <person name="Gieschler S."/>
            <person name="Kabisch J."/>
            <person name="Grimmler C."/>
            <person name="Brinks E."/>
            <person name="Wagner N."/>
            <person name="Hetzer B."/>
            <person name="Franz C.M.A.P."/>
            <person name="Boehnlein C."/>
        </authorList>
    </citation>
    <scope>NUCLEOTIDE SEQUENCE [LARGE SCALE GENOMIC DNA]</scope>
    <source>
        <strain evidence="2 3">MBT-4</strain>
    </source>
</reference>